<dbReference type="STRING" id="105231.A0A1Y1ILB5"/>
<dbReference type="EMBL" id="DF237781">
    <property type="protein sequence ID" value="GAQ91675.1"/>
    <property type="molecule type" value="Genomic_DNA"/>
</dbReference>
<evidence type="ECO:0000313" key="2">
    <source>
        <dbReference type="Proteomes" id="UP000054558"/>
    </source>
</evidence>
<evidence type="ECO:0008006" key="3">
    <source>
        <dbReference type="Google" id="ProtNLM"/>
    </source>
</evidence>
<dbReference type="Proteomes" id="UP000054558">
    <property type="component" value="Unassembled WGS sequence"/>
</dbReference>
<proteinExistence type="predicted"/>
<keyword evidence="2" id="KW-1185">Reference proteome</keyword>
<dbReference type="InterPro" id="IPR052927">
    <property type="entry name" value="DCC_oxidoreductase"/>
</dbReference>
<dbReference type="PANTHER" id="PTHR33639">
    <property type="entry name" value="THIOL-DISULFIDE OXIDOREDUCTASE DCC"/>
    <property type="match status" value="1"/>
</dbReference>
<reference evidence="1 2" key="1">
    <citation type="journal article" date="2014" name="Nat. Commun.">
        <title>Klebsormidium flaccidum genome reveals primary factors for plant terrestrial adaptation.</title>
        <authorList>
            <person name="Hori K."/>
            <person name="Maruyama F."/>
            <person name="Fujisawa T."/>
            <person name="Togashi T."/>
            <person name="Yamamoto N."/>
            <person name="Seo M."/>
            <person name="Sato S."/>
            <person name="Yamada T."/>
            <person name="Mori H."/>
            <person name="Tajima N."/>
            <person name="Moriyama T."/>
            <person name="Ikeuchi M."/>
            <person name="Watanabe M."/>
            <person name="Wada H."/>
            <person name="Kobayashi K."/>
            <person name="Saito M."/>
            <person name="Masuda T."/>
            <person name="Sasaki-Sekimoto Y."/>
            <person name="Mashiguchi K."/>
            <person name="Awai K."/>
            <person name="Shimojima M."/>
            <person name="Masuda S."/>
            <person name="Iwai M."/>
            <person name="Nobusawa T."/>
            <person name="Narise T."/>
            <person name="Kondo S."/>
            <person name="Saito H."/>
            <person name="Sato R."/>
            <person name="Murakawa M."/>
            <person name="Ihara Y."/>
            <person name="Oshima-Yamada Y."/>
            <person name="Ohtaka K."/>
            <person name="Satoh M."/>
            <person name="Sonobe K."/>
            <person name="Ishii M."/>
            <person name="Ohtani R."/>
            <person name="Kanamori-Sato M."/>
            <person name="Honoki R."/>
            <person name="Miyazaki D."/>
            <person name="Mochizuki H."/>
            <person name="Umetsu J."/>
            <person name="Higashi K."/>
            <person name="Shibata D."/>
            <person name="Kamiya Y."/>
            <person name="Sato N."/>
            <person name="Nakamura Y."/>
            <person name="Tabata S."/>
            <person name="Ida S."/>
            <person name="Kurokawa K."/>
            <person name="Ohta H."/>
        </authorList>
    </citation>
    <scope>NUCLEOTIDE SEQUENCE [LARGE SCALE GENOMIC DNA]</scope>
    <source>
        <strain evidence="1 2">NIES-2285</strain>
    </source>
</reference>
<protein>
    <recommendedName>
        <fullName evidence="3">DUF393 domain-containing protein</fullName>
    </recommendedName>
</protein>
<dbReference type="PANTHER" id="PTHR33639:SF2">
    <property type="entry name" value="DUF393 DOMAIN-CONTAINING PROTEIN"/>
    <property type="match status" value="1"/>
</dbReference>
<dbReference type="AlphaFoldDB" id="A0A1Y1ILB5"/>
<gene>
    <name evidence="1" type="ORF">KFL_008320040</name>
</gene>
<sequence>MGSHTAVWGKTTGRFCASLERLSAYHLRTRGPRSFCTFQLPRNSTKLSSQNVSSQSGAGLKLRDTDRLERAPQIAQTFIPPYRSVCVRGAASKALSPSLQDSQRQDQSAGARYFAADKRPIILFDGVCNFCNGGVNFMLDNDPQGKLRFAALQSDAGRALLQRAGRAPEDISSIVLIEPDRSYTHSEAILRIAQYLPEPFWRARKTGHGCAWAC</sequence>
<dbReference type="Pfam" id="PF04134">
    <property type="entry name" value="DCC1-like"/>
    <property type="match status" value="1"/>
</dbReference>
<dbReference type="InterPro" id="IPR007263">
    <property type="entry name" value="DCC1-like"/>
</dbReference>
<dbReference type="GO" id="GO:0015035">
    <property type="term" value="F:protein-disulfide reductase activity"/>
    <property type="evidence" value="ECO:0007669"/>
    <property type="project" value="InterPro"/>
</dbReference>
<organism evidence="1 2">
    <name type="scientific">Klebsormidium nitens</name>
    <name type="common">Green alga</name>
    <name type="synonym">Ulothrix nitens</name>
    <dbReference type="NCBI Taxonomy" id="105231"/>
    <lineage>
        <taxon>Eukaryota</taxon>
        <taxon>Viridiplantae</taxon>
        <taxon>Streptophyta</taxon>
        <taxon>Klebsormidiophyceae</taxon>
        <taxon>Klebsormidiales</taxon>
        <taxon>Klebsormidiaceae</taxon>
        <taxon>Klebsormidium</taxon>
    </lineage>
</organism>
<evidence type="ECO:0000313" key="1">
    <source>
        <dbReference type="EMBL" id="GAQ91675.1"/>
    </source>
</evidence>
<accession>A0A1Y1ILB5</accession>
<name>A0A1Y1ILB5_KLENI</name>
<dbReference type="OrthoDB" id="410458at2759"/>